<proteinExistence type="predicted"/>
<dbReference type="EMBL" id="JAJSOW010000108">
    <property type="protein sequence ID" value="KAI9153219.1"/>
    <property type="molecule type" value="Genomic_DNA"/>
</dbReference>
<dbReference type="Gene3D" id="3.80.10.10">
    <property type="entry name" value="Ribonuclease Inhibitor"/>
    <property type="match status" value="1"/>
</dbReference>
<dbReference type="Proteomes" id="UP001064489">
    <property type="component" value="Chromosome 11"/>
</dbReference>
<keyword evidence="1" id="KW-0812">Transmembrane</keyword>
<keyword evidence="3" id="KW-1185">Reference proteome</keyword>
<reference evidence="2" key="2">
    <citation type="submission" date="2023-02" db="EMBL/GenBank/DDBJ databases">
        <authorList>
            <person name="Swenson N.G."/>
            <person name="Wegrzyn J.L."/>
            <person name="Mcevoy S.L."/>
        </authorList>
    </citation>
    <scope>NUCLEOTIDE SEQUENCE</scope>
    <source>
        <strain evidence="2">91603</strain>
        <tissue evidence="2">Leaf</tissue>
    </source>
</reference>
<evidence type="ECO:0000313" key="3">
    <source>
        <dbReference type="Proteomes" id="UP001064489"/>
    </source>
</evidence>
<sequence length="100" mass="10972">MLTMILWATYILYIVAASKSGVRLKWKPYLTPVGLPTAQAAIVLQIIATGLFLVLVSVSWNIPIQIGALSKLELLDLSTNHLTGSIPPEIGYLKIWSHCI</sequence>
<accession>A0AAD5I5U5</accession>
<organism evidence="2 3">
    <name type="scientific">Acer negundo</name>
    <name type="common">Box elder</name>
    <dbReference type="NCBI Taxonomy" id="4023"/>
    <lineage>
        <taxon>Eukaryota</taxon>
        <taxon>Viridiplantae</taxon>
        <taxon>Streptophyta</taxon>
        <taxon>Embryophyta</taxon>
        <taxon>Tracheophyta</taxon>
        <taxon>Spermatophyta</taxon>
        <taxon>Magnoliopsida</taxon>
        <taxon>eudicotyledons</taxon>
        <taxon>Gunneridae</taxon>
        <taxon>Pentapetalae</taxon>
        <taxon>rosids</taxon>
        <taxon>malvids</taxon>
        <taxon>Sapindales</taxon>
        <taxon>Sapindaceae</taxon>
        <taxon>Hippocastanoideae</taxon>
        <taxon>Acereae</taxon>
        <taxon>Acer</taxon>
    </lineage>
</organism>
<keyword evidence="1" id="KW-0472">Membrane</keyword>
<protein>
    <submittedName>
        <fullName evidence="2">Uncharacterized protein</fullName>
    </submittedName>
</protein>
<dbReference type="InterPro" id="IPR032675">
    <property type="entry name" value="LRR_dom_sf"/>
</dbReference>
<name>A0AAD5I5U5_ACENE</name>
<comment type="caution">
    <text evidence="2">The sequence shown here is derived from an EMBL/GenBank/DDBJ whole genome shotgun (WGS) entry which is preliminary data.</text>
</comment>
<keyword evidence="1" id="KW-1133">Transmembrane helix</keyword>
<gene>
    <name evidence="2" type="ORF">LWI28_007866</name>
</gene>
<dbReference type="SUPFAM" id="SSF52058">
    <property type="entry name" value="L domain-like"/>
    <property type="match status" value="1"/>
</dbReference>
<evidence type="ECO:0000256" key="1">
    <source>
        <dbReference type="SAM" id="Phobius"/>
    </source>
</evidence>
<feature type="transmembrane region" description="Helical" evidence="1">
    <location>
        <begin position="41"/>
        <end position="62"/>
    </location>
</feature>
<dbReference type="AlphaFoldDB" id="A0AAD5I5U5"/>
<evidence type="ECO:0000313" key="2">
    <source>
        <dbReference type="EMBL" id="KAI9153219.1"/>
    </source>
</evidence>
<reference evidence="2" key="1">
    <citation type="journal article" date="2022" name="Plant J.">
        <title>Strategies of tolerance reflected in two North American maple genomes.</title>
        <authorList>
            <person name="McEvoy S.L."/>
            <person name="Sezen U.U."/>
            <person name="Trouern-Trend A."/>
            <person name="McMahon S.M."/>
            <person name="Schaberg P.G."/>
            <person name="Yang J."/>
            <person name="Wegrzyn J.L."/>
            <person name="Swenson N.G."/>
        </authorList>
    </citation>
    <scope>NUCLEOTIDE SEQUENCE</scope>
    <source>
        <strain evidence="2">91603</strain>
    </source>
</reference>